<feature type="compositionally biased region" description="Low complexity" evidence="3">
    <location>
        <begin position="1120"/>
        <end position="1158"/>
    </location>
</feature>
<feature type="domain" description="Mediator complex subunit 15 KIX" evidence="4">
    <location>
        <begin position="55"/>
        <end position="134"/>
    </location>
</feature>
<feature type="compositionally biased region" description="Low complexity" evidence="3">
    <location>
        <begin position="444"/>
        <end position="486"/>
    </location>
</feature>
<proteinExistence type="predicted"/>
<dbReference type="EMBL" id="MU251479">
    <property type="protein sequence ID" value="KAG9233983.1"/>
    <property type="molecule type" value="Genomic_DNA"/>
</dbReference>
<feature type="compositionally biased region" description="Low complexity" evidence="3">
    <location>
        <begin position="13"/>
        <end position="29"/>
    </location>
</feature>
<feature type="region of interest" description="Disordered" evidence="3">
    <location>
        <begin position="798"/>
        <end position="817"/>
    </location>
</feature>
<feature type="compositionally biased region" description="Polar residues" evidence="3">
    <location>
        <begin position="804"/>
        <end position="814"/>
    </location>
</feature>
<feature type="region of interest" description="Disordered" evidence="3">
    <location>
        <begin position="1"/>
        <end position="33"/>
    </location>
</feature>
<accession>A0A9P8C4U4</accession>
<comment type="subcellular location">
    <subcellularLocation>
        <location evidence="1">Nucleus</location>
    </subcellularLocation>
</comment>
<feature type="compositionally biased region" description="Polar residues" evidence="3">
    <location>
        <begin position="430"/>
        <end position="443"/>
    </location>
</feature>
<feature type="region of interest" description="Disordered" evidence="3">
    <location>
        <begin position="1446"/>
        <end position="1469"/>
    </location>
</feature>
<feature type="region of interest" description="Disordered" evidence="3">
    <location>
        <begin position="323"/>
        <end position="378"/>
    </location>
</feature>
<evidence type="ECO:0000313" key="6">
    <source>
        <dbReference type="Proteomes" id="UP000824998"/>
    </source>
</evidence>
<feature type="compositionally biased region" description="Low complexity" evidence="3">
    <location>
        <begin position="221"/>
        <end position="239"/>
    </location>
</feature>
<evidence type="ECO:0000259" key="4">
    <source>
        <dbReference type="Pfam" id="PF16987"/>
    </source>
</evidence>
<keyword evidence="2" id="KW-0539">Nucleus</keyword>
<feature type="region of interest" description="Disordered" evidence="3">
    <location>
        <begin position="1115"/>
        <end position="1233"/>
    </location>
</feature>
<dbReference type="Proteomes" id="UP000824998">
    <property type="component" value="Unassembled WGS sequence"/>
</dbReference>
<feature type="region of interest" description="Disordered" evidence="3">
    <location>
        <begin position="406"/>
        <end position="538"/>
    </location>
</feature>
<evidence type="ECO:0000256" key="2">
    <source>
        <dbReference type="ARBA" id="ARBA00023242"/>
    </source>
</evidence>
<dbReference type="InterPro" id="IPR036546">
    <property type="entry name" value="MED15_KIX"/>
</dbReference>
<feature type="compositionally biased region" description="Polar residues" evidence="3">
    <location>
        <begin position="334"/>
        <end position="378"/>
    </location>
</feature>
<feature type="compositionally biased region" description="Polar residues" evidence="3">
    <location>
        <begin position="1448"/>
        <end position="1467"/>
    </location>
</feature>
<feature type="compositionally biased region" description="Low complexity" evidence="3">
    <location>
        <begin position="323"/>
        <end position="333"/>
    </location>
</feature>
<feature type="compositionally biased region" description="Polar residues" evidence="3">
    <location>
        <begin position="1398"/>
        <end position="1408"/>
    </location>
</feature>
<evidence type="ECO:0000256" key="3">
    <source>
        <dbReference type="SAM" id="MobiDB-lite"/>
    </source>
</evidence>
<feature type="region of interest" description="Disordered" evidence="3">
    <location>
        <begin position="1309"/>
        <end position="1415"/>
    </location>
</feature>
<evidence type="ECO:0000256" key="1">
    <source>
        <dbReference type="ARBA" id="ARBA00004123"/>
    </source>
</evidence>
<feature type="compositionally biased region" description="Low complexity" evidence="3">
    <location>
        <begin position="853"/>
        <end position="871"/>
    </location>
</feature>
<dbReference type="Pfam" id="PF16987">
    <property type="entry name" value="KIX_2"/>
    <property type="match status" value="1"/>
</dbReference>
<feature type="compositionally biased region" description="Low complexity" evidence="3">
    <location>
        <begin position="952"/>
        <end position="965"/>
    </location>
</feature>
<feature type="compositionally biased region" description="Polar residues" evidence="3">
    <location>
        <begin position="1219"/>
        <end position="1232"/>
    </location>
</feature>
<keyword evidence="6" id="KW-1185">Reference proteome</keyword>
<feature type="compositionally biased region" description="Low complexity" evidence="3">
    <location>
        <begin position="1176"/>
        <end position="1185"/>
    </location>
</feature>
<reference evidence="5" key="1">
    <citation type="journal article" date="2021" name="IMA Fungus">
        <title>Genomic characterization of three marine fungi, including Emericellopsis atlantica sp. nov. with signatures of a generalist lifestyle and marine biomass degradation.</title>
        <authorList>
            <person name="Hagestad O.C."/>
            <person name="Hou L."/>
            <person name="Andersen J.H."/>
            <person name="Hansen E.H."/>
            <person name="Altermark B."/>
            <person name="Li C."/>
            <person name="Kuhnert E."/>
            <person name="Cox R.J."/>
            <person name="Crous P.W."/>
            <person name="Spatafora J.W."/>
            <person name="Lail K."/>
            <person name="Amirebrahimi M."/>
            <person name="Lipzen A."/>
            <person name="Pangilinan J."/>
            <person name="Andreopoulos W."/>
            <person name="Hayes R.D."/>
            <person name="Ng V."/>
            <person name="Grigoriev I.V."/>
            <person name="Jackson S.A."/>
            <person name="Sutton T.D.S."/>
            <person name="Dobson A.D.W."/>
            <person name="Rama T."/>
        </authorList>
    </citation>
    <scope>NUCLEOTIDE SEQUENCE</scope>
    <source>
        <strain evidence="5">TRa018bII</strain>
    </source>
</reference>
<protein>
    <recommendedName>
        <fullName evidence="4">Mediator complex subunit 15 KIX domain-containing protein</fullName>
    </recommendedName>
</protein>
<evidence type="ECO:0000313" key="5">
    <source>
        <dbReference type="EMBL" id="KAG9233983.1"/>
    </source>
</evidence>
<organism evidence="5 6">
    <name type="scientific">Amylocarpus encephaloides</name>
    <dbReference type="NCBI Taxonomy" id="45428"/>
    <lineage>
        <taxon>Eukaryota</taxon>
        <taxon>Fungi</taxon>
        <taxon>Dikarya</taxon>
        <taxon>Ascomycota</taxon>
        <taxon>Pezizomycotina</taxon>
        <taxon>Leotiomycetes</taxon>
        <taxon>Helotiales</taxon>
        <taxon>Helotiales incertae sedis</taxon>
        <taxon>Amylocarpus</taxon>
    </lineage>
</organism>
<dbReference type="GO" id="GO:0005634">
    <property type="term" value="C:nucleus"/>
    <property type="evidence" value="ECO:0007669"/>
    <property type="project" value="UniProtKB-SubCell"/>
</dbReference>
<feature type="region of interest" description="Disordered" evidence="3">
    <location>
        <begin position="208"/>
        <end position="251"/>
    </location>
</feature>
<feature type="compositionally biased region" description="Low complexity" evidence="3">
    <location>
        <begin position="887"/>
        <end position="914"/>
    </location>
</feature>
<dbReference type="OrthoDB" id="3918840at2759"/>
<feature type="compositionally biased region" description="Polar residues" evidence="3">
    <location>
        <begin position="1309"/>
        <end position="1320"/>
    </location>
</feature>
<name>A0A9P8C4U4_9HELO</name>
<feature type="compositionally biased region" description="Polar residues" evidence="3">
    <location>
        <begin position="1333"/>
        <end position="1363"/>
    </location>
</feature>
<sequence length="1547" mass="169551">MDSTNFQPHNMVGPAQIQQQRRPQQQRPGGPVGNVSQHLQQFIYTQVSQQTGQRSGWQAQVLIQERIGLIFNIIGNLRLASQIQPIPPGLPKMVEIGIKFEKEIFDKSLDKVAYKRSVEAKLEQLLERRNQNQAGLQHSINAQAQAQAQAQQQAQAQMMMNQNGMQGQQRPMPEGIPNAQMGQQGFQHLQHQMQASPLPGQQQQQMLMGMGNDSLPPNLAQNQQQQFQMSMQQSQQPPNAFNRPHNGPQQIAPQDQAVLTELANRLMNQASTEEKVQIRTRMIESMTPQALQELQLRHQDPLILYYRNQALHRFRQDKQTRMMAQQQQQQTRQLAMSQVQGLPNGGQPMQQTRSSMNPSPMNGQNQPATSMGGNNDFNSSFMGSADSLVAQQQQAVIAEQKGQVVVPGAAPRNGTPQPGTMAGQPMGLGMNNQPGVPNPMNRTQQQQILHAQQLQRQQTLHAQQQQQNQAQVQARMAQAKQQMGLQGQPGGMGNGPMPSQQSPALPTLNAPLRTPSQMSHPELPQGNPNPHMGQLDPRFAATNQRGGLMGSGAGIAAGGLNPAMFVGMSREQQQKMAGLSQDKVQEVLAKFQEQRGINPTNQAARSQMPQVGNQMHPGGQMPPGGQFNHGQFMMGGQRAPQGSSSITPQQQMVLQEQIARLQQQGNPQQRPAIPQLPPQMEQQIVRQMDDMDFPLTLQNHATFPRGVPPDVKKWGPLKQWVQQNPVIGPEIGDNLRQLQKVHWQSLLRSRQQGQVGGMQPGMQPSQAGMPSIPPGMSAPVAPMGPNSMHPGAMNMGGAGQMAQPTQQEMQNARQHPSGKMAHATDEQIKMFVMKQRAMLLRQQNVQIRNQPTQLNNQQPRPGQQLQNRGPPQGQPPQPKQALPVAEPPNANASAQNANRAARPAPNPARGAIPNSSPAQPPKNLKRAQSDDVIEVPNPNMSQPARPAPPQAQAPQAQAKKPAGQQNRNLTPQEVAALDPEARKRYETNIIMAQHARAQQALKLIMVEEQQKSALEPFEEVPMNAEAKATVTKLLRDGLLQPLMNMAKAMPRWYQMTQDDNRARTFYALHNRLAKQFHDPQMTRPKDTFSISVKDIENARSTLNGMVKDLSQRHPNMLKHPQGAQAAATPNAAPANQQATPAPGVPLNAANLQQQQQQLDKLHQRSGSRSHAPPAAPTTAQAPFQFGGAKSPPDDVSAYISKPLATQKDLQLPARKRQKQGTGHSTPASNASPQVAKAISPEMKRQADIKQQPKPTLSCSEPECDKHKVAFETDEALRRHTQEEHIKPLADPLQYAQQNLAALLNLDSRGQSRNPTVTQDASAPPTAPKMVSAGSKQGQSLNPVKSGNTPAAGTPMGRQTSMHRQGSAMGARPGAESKGTQSKDGLSKAAPDQKESNKQETQQEPSPTFENPWANATIDPHDLFTAFQPFASGGGGAISNMDAYRAITPNDTPESSKDSGVSEPNSDISDGANLDINIDIFNDNWHPFGPSDPDVSFFGIPNFGMSIDDNTMFDDQQPSQSFQWDDFDTSSFDKPFSFDTSMYSMNAE</sequence>
<comment type="caution">
    <text evidence="5">The sequence shown here is derived from an EMBL/GenBank/DDBJ whole genome shotgun (WGS) entry which is preliminary data.</text>
</comment>
<feature type="region of interest" description="Disordered" evidence="3">
    <location>
        <begin position="852"/>
        <end position="970"/>
    </location>
</feature>
<gene>
    <name evidence="5" type="ORF">BJ875DRAFT_484605</name>
</gene>